<feature type="compositionally biased region" description="Basic and acidic residues" evidence="1">
    <location>
        <begin position="101"/>
        <end position="118"/>
    </location>
</feature>
<reference evidence="2 3" key="1">
    <citation type="submission" date="2023-05" db="EMBL/GenBank/DDBJ databases">
        <title>B98-5 Cell Line De Novo Hybrid Assembly: An Optical Mapping Approach.</title>
        <authorList>
            <person name="Kananen K."/>
            <person name="Auerbach J.A."/>
            <person name="Kautto E."/>
            <person name="Blachly J.S."/>
        </authorList>
    </citation>
    <scope>NUCLEOTIDE SEQUENCE [LARGE SCALE GENOMIC DNA]</scope>
    <source>
        <strain evidence="2">B95-8</strain>
        <tissue evidence="2">Cell line</tissue>
    </source>
</reference>
<evidence type="ECO:0000313" key="2">
    <source>
        <dbReference type="EMBL" id="KAK2086346.1"/>
    </source>
</evidence>
<proteinExistence type="predicted"/>
<feature type="compositionally biased region" description="Polar residues" evidence="1">
    <location>
        <begin position="1"/>
        <end position="15"/>
    </location>
</feature>
<feature type="non-terminal residue" evidence="2">
    <location>
        <position position="118"/>
    </location>
</feature>
<feature type="compositionally biased region" description="Low complexity" evidence="1">
    <location>
        <begin position="16"/>
        <end position="30"/>
    </location>
</feature>
<dbReference type="Proteomes" id="UP001266305">
    <property type="component" value="Unassembled WGS sequence"/>
</dbReference>
<gene>
    <name evidence="2" type="ORF">P7K49_035771</name>
</gene>
<keyword evidence="3" id="KW-1185">Reference proteome</keyword>
<comment type="caution">
    <text evidence="2">The sequence shown here is derived from an EMBL/GenBank/DDBJ whole genome shotgun (WGS) entry which is preliminary data.</text>
</comment>
<evidence type="ECO:0000256" key="1">
    <source>
        <dbReference type="SAM" id="MobiDB-lite"/>
    </source>
</evidence>
<organism evidence="2 3">
    <name type="scientific">Saguinus oedipus</name>
    <name type="common">Cotton-top tamarin</name>
    <name type="synonym">Oedipomidas oedipus</name>
    <dbReference type="NCBI Taxonomy" id="9490"/>
    <lineage>
        <taxon>Eukaryota</taxon>
        <taxon>Metazoa</taxon>
        <taxon>Chordata</taxon>
        <taxon>Craniata</taxon>
        <taxon>Vertebrata</taxon>
        <taxon>Euteleostomi</taxon>
        <taxon>Mammalia</taxon>
        <taxon>Eutheria</taxon>
        <taxon>Euarchontoglires</taxon>
        <taxon>Primates</taxon>
        <taxon>Haplorrhini</taxon>
        <taxon>Platyrrhini</taxon>
        <taxon>Cebidae</taxon>
        <taxon>Callitrichinae</taxon>
        <taxon>Saguinus</taxon>
    </lineage>
</organism>
<dbReference type="EMBL" id="JASSZA010000020">
    <property type="protein sequence ID" value="KAK2086346.1"/>
    <property type="molecule type" value="Genomic_DNA"/>
</dbReference>
<name>A0ABQ9TNX6_SAGOE</name>
<protein>
    <submittedName>
        <fullName evidence="2">Uncharacterized protein</fullName>
    </submittedName>
</protein>
<sequence>MDTPELTSHSTSNHIHSVASVTSSSHAGSSSILAPLLSQPRSQGKNVELTGMVLLVNGGKSQPHLQDDAVRLVEVRCTPAGTRAFLCCWPQTQKLPATGQDPKKEGGLEEPLKWLSRE</sequence>
<feature type="region of interest" description="Disordered" evidence="1">
    <location>
        <begin position="94"/>
        <end position="118"/>
    </location>
</feature>
<evidence type="ECO:0000313" key="3">
    <source>
        <dbReference type="Proteomes" id="UP001266305"/>
    </source>
</evidence>
<accession>A0ABQ9TNX6</accession>
<feature type="region of interest" description="Disordered" evidence="1">
    <location>
        <begin position="1"/>
        <end position="30"/>
    </location>
</feature>